<sequence length="138" mass="15270">MMNGIVPPCSRLLSSRGLEWSFALPDSTDAINALGVTSGPVDTVGSLTEADFPTERVRQLEDDIRKVLQAESAFLKEDVKDELIGIRSDIAQSNQERQEDVDRTARETKEEIHELKEAVGLTSRRMERGNLGVKENSG</sequence>
<organism evidence="1 2">
    <name type="scientific">Desmophyllum pertusum</name>
    <dbReference type="NCBI Taxonomy" id="174260"/>
    <lineage>
        <taxon>Eukaryota</taxon>
        <taxon>Metazoa</taxon>
        <taxon>Cnidaria</taxon>
        <taxon>Anthozoa</taxon>
        <taxon>Hexacorallia</taxon>
        <taxon>Scleractinia</taxon>
        <taxon>Caryophylliina</taxon>
        <taxon>Caryophylliidae</taxon>
        <taxon>Desmophyllum</taxon>
    </lineage>
</organism>
<proteinExistence type="predicted"/>
<comment type="caution">
    <text evidence="1">The sequence shown here is derived from an EMBL/GenBank/DDBJ whole genome shotgun (WGS) entry which is preliminary data.</text>
</comment>
<dbReference type="EMBL" id="MU827304">
    <property type="protein sequence ID" value="KAJ7365025.1"/>
    <property type="molecule type" value="Genomic_DNA"/>
</dbReference>
<dbReference type="Proteomes" id="UP001163046">
    <property type="component" value="Unassembled WGS sequence"/>
</dbReference>
<gene>
    <name evidence="1" type="ORF">OS493_007665</name>
</gene>
<accession>A0A9X0CLY6</accession>
<name>A0A9X0CLY6_9CNID</name>
<reference evidence="1" key="1">
    <citation type="submission" date="2023-01" db="EMBL/GenBank/DDBJ databases">
        <title>Genome assembly of the deep-sea coral Lophelia pertusa.</title>
        <authorList>
            <person name="Herrera S."/>
            <person name="Cordes E."/>
        </authorList>
    </citation>
    <scope>NUCLEOTIDE SEQUENCE</scope>
    <source>
        <strain evidence="1">USNM1676648</strain>
        <tissue evidence="1">Polyp</tissue>
    </source>
</reference>
<evidence type="ECO:0000313" key="2">
    <source>
        <dbReference type="Proteomes" id="UP001163046"/>
    </source>
</evidence>
<evidence type="ECO:0000313" key="1">
    <source>
        <dbReference type="EMBL" id="KAJ7365025.1"/>
    </source>
</evidence>
<protein>
    <submittedName>
        <fullName evidence="1">Uncharacterized protein</fullName>
    </submittedName>
</protein>
<dbReference type="AlphaFoldDB" id="A0A9X0CLY6"/>
<keyword evidence="2" id="KW-1185">Reference proteome</keyword>